<accession>A0A7G3B5R3</accession>
<proteinExistence type="predicted"/>
<dbReference type="EMBL" id="GITU01011087">
    <property type="protein sequence ID" value="MBC1179790.1"/>
    <property type="molecule type" value="Transcribed_RNA"/>
</dbReference>
<dbReference type="AlphaFoldDB" id="A0A7G3B5R3"/>
<reference evidence="2" key="1">
    <citation type="journal article" date="2020" name="BMC">
        <title>Leishmania infection induces a limited differential gene expression in the sand fly midgut.</title>
        <authorList>
            <person name="Coutinho-Abreu I.V."/>
            <person name="Serafim T.D."/>
            <person name="Meneses C."/>
            <person name="Kamhawi S."/>
            <person name="Oliveira F."/>
            <person name="Valenzuela J.G."/>
        </authorList>
    </citation>
    <scope>NUCLEOTIDE SEQUENCE</scope>
    <source>
        <strain evidence="2">Jacobina</strain>
        <tissue evidence="2">Midgut</tissue>
    </source>
</reference>
<organism evidence="2">
    <name type="scientific">Lutzomyia longipalpis</name>
    <name type="common">Sand fly</name>
    <dbReference type="NCBI Taxonomy" id="7200"/>
    <lineage>
        <taxon>Eukaryota</taxon>
        <taxon>Metazoa</taxon>
        <taxon>Ecdysozoa</taxon>
        <taxon>Arthropoda</taxon>
        <taxon>Hexapoda</taxon>
        <taxon>Insecta</taxon>
        <taxon>Pterygota</taxon>
        <taxon>Neoptera</taxon>
        <taxon>Endopterygota</taxon>
        <taxon>Diptera</taxon>
        <taxon>Nematocera</taxon>
        <taxon>Psychodoidea</taxon>
        <taxon>Psychodidae</taxon>
        <taxon>Lutzomyia</taxon>
        <taxon>Lutzomyia</taxon>
    </lineage>
</organism>
<evidence type="ECO:0000256" key="1">
    <source>
        <dbReference type="SAM" id="Phobius"/>
    </source>
</evidence>
<name>A0A7G3B5R3_LUTLO</name>
<sequence>MSPSEPSLAFVTLASGHFSGSCCWSRSRTNFSYLWTFLLINPFCYLVFICPFCWKACSMVFLLGNALVLEH</sequence>
<protein>
    <submittedName>
        <fullName evidence="2">Uncharacterized protein</fullName>
    </submittedName>
</protein>
<keyword evidence="1" id="KW-1133">Transmembrane helix</keyword>
<feature type="transmembrane region" description="Helical" evidence="1">
    <location>
        <begin position="33"/>
        <end position="54"/>
    </location>
</feature>
<keyword evidence="1" id="KW-0472">Membrane</keyword>
<keyword evidence="1" id="KW-0812">Transmembrane</keyword>
<evidence type="ECO:0000313" key="2">
    <source>
        <dbReference type="EMBL" id="MBC1179790.1"/>
    </source>
</evidence>